<reference evidence="2 3" key="1">
    <citation type="journal article" date="2018" name="Science">
        <title>The opium poppy genome and morphinan production.</title>
        <authorList>
            <person name="Guo L."/>
            <person name="Winzer T."/>
            <person name="Yang X."/>
            <person name="Li Y."/>
            <person name="Ning Z."/>
            <person name="He Z."/>
            <person name="Teodor R."/>
            <person name="Lu Y."/>
            <person name="Bowser T.A."/>
            <person name="Graham I.A."/>
            <person name="Ye K."/>
        </authorList>
    </citation>
    <scope>NUCLEOTIDE SEQUENCE [LARGE SCALE GENOMIC DNA]</scope>
    <source>
        <strain evidence="3">cv. HN1</strain>
        <tissue evidence="2">Leaves</tissue>
    </source>
</reference>
<evidence type="ECO:0000313" key="3">
    <source>
        <dbReference type="Proteomes" id="UP000316621"/>
    </source>
</evidence>
<organism evidence="2 3">
    <name type="scientific">Papaver somniferum</name>
    <name type="common">Opium poppy</name>
    <dbReference type="NCBI Taxonomy" id="3469"/>
    <lineage>
        <taxon>Eukaryota</taxon>
        <taxon>Viridiplantae</taxon>
        <taxon>Streptophyta</taxon>
        <taxon>Embryophyta</taxon>
        <taxon>Tracheophyta</taxon>
        <taxon>Spermatophyta</taxon>
        <taxon>Magnoliopsida</taxon>
        <taxon>Ranunculales</taxon>
        <taxon>Papaveraceae</taxon>
        <taxon>Papaveroideae</taxon>
        <taxon>Papaver</taxon>
    </lineage>
</organism>
<sequence>MVFDYLLKIVLIRDFVNTGGGGGGGGDGYNRDESGGDHGGVGRGVLRIIQAKILELDSTDLAPSACF</sequence>
<feature type="compositionally biased region" description="Gly residues" evidence="1">
    <location>
        <begin position="18"/>
        <end position="28"/>
    </location>
</feature>
<protein>
    <submittedName>
        <fullName evidence="2">Uncharacterized protein</fullName>
    </submittedName>
</protein>
<dbReference type="AlphaFoldDB" id="A0A4Y7L1Z7"/>
<name>A0A4Y7L1Z7_PAPSO</name>
<dbReference type="Proteomes" id="UP000316621">
    <property type="component" value="Chromosome 9"/>
</dbReference>
<evidence type="ECO:0000313" key="2">
    <source>
        <dbReference type="EMBL" id="RZC79574.1"/>
    </source>
</evidence>
<accession>A0A4Y7L1Z7</accession>
<gene>
    <name evidence="2" type="ORF">C5167_003800</name>
</gene>
<keyword evidence="3" id="KW-1185">Reference proteome</keyword>
<dbReference type="Gramene" id="RZC79574">
    <property type="protein sequence ID" value="RZC79574"/>
    <property type="gene ID" value="C5167_003800"/>
</dbReference>
<proteinExistence type="predicted"/>
<feature type="region of interest" description="Disordered" evidence="1">
    <location>
        <begin position="18"/>
        <end position="40"/>
    </location>
</feature>
<dbReference type="EMBL" id="CM010723">
    <property type="protein sequence ID" value="RZC79574.1"/>
    <property type="molecule type" value="Genomic_DNA"/>
</dbReference>
<evidence type="ECO:0000256" key="1">
    <source>
        <dbReference type="SAM" id="MobiDB-lite"/>
    </source>
</evidence>